<evidence type="ECO:0000256" key="5">
    <source>
        <dbReference type="ARBA" id="ARBA00013211"/>
    </source>
</evidence>
<gene>
    <name evidence="14" type="ORF">LF41_362</name>
</gene>
<dbReference type="GO" id="GO:0016024">
    <property type="term" value="P:CDP-diacylglycerol biosynthetic process"/>
    <property type="evidence" value="ECO:0007669"/>
    <property type="project" value="UniProtKB-UniPathway"/>
</dbReference>
<keyword evidence="12" id="KW-1133">Transmembrane helix</keyword>
<accession>A0A0A2WG99</accession>
<dbReference type="AlphaFoldDB" id="A0A0A2WG99"/>
<evidence type="ECO:0000256" key="1">
    <source>
        <dbReference type="ARBA" id="ARBA00001141"/>
    </source>
</evidence>
<dbReference type="Proteomes" id="UP000030518">
    <property type="component" value="Unassembled WGS sequence"/>
</dbReference>
<reference evidence="14 15" key="1">
    <citation type="submission" date="2014-09" db="EMBL/GenBank/DDBJ databases">
        <title>Genome sequences of Lysobacter dokdonensis DS-58.</title>
        <authorList>
            <person name="Kim J.F."/>
            <person name="Kwak M.-J."/>
        </authorList>
    </citation>
    <scope>NUCLEOTIDE SEQUENCE [LARGE SCALE GENOMIC DNA]</scope>
    <source>
        <strain evidence="14 15">DS-58</strain>
    </source>
</reference>
<evidence type="ECO:0000259" key="13">
    <source>
        <dbReference type="SMART" id="SM00563"/>
    </source>
</evidence>
<evidence type="ECO:0000256" key="3">
    <source>
        <dbReference type="ARBA" id="ARBA00005189"/>
    </source>
</evidence>
<keyword evidence="8 11" id="KW-0808">Transferase</keyword>
<dbReference type="Pfam" id="PF01553">
    <property type="entry name" value="Acyltransferase"/>
    <property type="match status" value="1"/>
</dbReference>
<dbReference type="SUPFAM" id="SSF69593">
    <property type="entry name" value="Glycerol-3-phosphate (1)-acyltransferase"/>
    <property type="match status" value="1"/>
</dbReference>
<name>A0A0A2WG99_9GAMM</name>
<dbReference type="STRING" id="1300345.LF41_362"/>
<comment type="caution">
    <text evidence="14">The sequence shown here is derived from an EMBL/GenBank/DDBJ whole genome shotgun (WGS) entry which is preliminary data.</text>
</comment>
<feature type="transmembrane region" description="Helical" evidence="12">
    <location>
        <begin position="12"/>
        <end position="33"/>
    </location>
</feature>
<comment type="domain">
    <text evidence="11">The HXXXXD motif is essential for acyltransferase activity and may constitute the binding site for the phosphate moiety of the glycerol-3-phosphate.</text>
</comment>
<protein>
    <recommendedName>
        <fullName evidence="6 11">1-acyl-sn-glycerol-3-phosphate acyltransferase</fullName>
        <ecNumber evidence="5 11">2.3.1.51</ecNumber>
    </recommendedName>
</protein>
<dbReference type="eggNOG" id="COG0204">
    <property type="taxonomic scope" value="Bacteria"/>
</dbReference>
<evidence type="ECO:0000256" key="12">
    <source>
        <dbReference type="SAM" id="Phobius"/>
    </source>
</evidence>
<keyword evidence="11" id="KW-1208">Phospholipid metabolism</keyword>
<keyword evidence="10 11" id="KW-0012">Acyltransferase</keyword>
<evidence type="ECO:0000256" key="6">
    <source>
        <dbReference type="ARBA" id="ARBA00016139"/>
    </source>
</evidence>
<comment type="similarity">
    <text evidence="4 11">Belongs to the 1-acyl-sn-glycerol-3-phosphate acyltransferase family.</text>
</comment>
<proteinExistence type="inferred from homology"/>
<keyword evidence="12" id="KW-0472">Membrane</keyword>
<evidence type="ECO:0000256" key="9">
    <source>
        <dbReference type="ARBA" id="ARBA00023098"/>
    </source>
</evidence>
<dbReference type="PANTHER" id="PTHR10434">
    <property type="entry name" value="1-ACYL-SN-GLYCEROL-3-PHOSPHATE ACYLTRANSFERASE"/>
    <property type="match status" value="1"/>
</dbReference>
<organism evidence="14 15">
    <name type="scientific">Lysobacter dokdonensis DS-58</name>
    <dbReference type="NCBI Taxonomy" id="1300345"/>
    <lineage>
        <taxon>Bacteria</taxon>
        <taxon>Pseudomonadati</taxon>
        <taxon>Pseudomonadota</taxon>
        <taxon>Gammaproteobacteria</taxon>
        <taxon>Lysobacterales</taxon>
        <taxon>Lysobacteraceae</taxon>
        <taxon>Noviluteimonas</taxon>
    </lineage>
</organism>
<dbReference type="PATRIC" id="fig|1300345.3.peg.2036"/>
<evidence type="ECO:0000256" key="11">
    <source>
        <dbReference type="RuleBase" id="RU361267"/>
    </source>
</evidence>
<dbReference type="UniPathway" id="UPA00557">
    <property type="reaction ID" value="UER00613"/>
</dbReference>
<evidence type="ECO:0000313" key="15">
    <source>
        <dbReference type="Proteomes" id="UP000030518"/>
    </source>
</evidence>
<keyword evidence="7 11" id="KW-0444">Lipid biosynthesis</keyword>
<keyword evidence="9 11" id="KW-0443">Lipid metabolism</keyword>
<dbReference type="GO" id="GO:0016020">
    <property type="term" value="C:membrane"/>
    <property type="evidence" value="ECO:0007669"/>
    <property type="project" value="InterPro"/>
</dbReference>
<comment type="pathway">
    <text evidence="3">Lipid metabolism.</text>
</comment>
<evidence type="ECO:0000256" key="8">
    <source>
        <dbReference type="ARBA" id="ARBA00022679"/>
    </source>
</evidence>
<dbReference type="RefSeq" id="WP_036169345.1">
    <property type="nucleotide sequence ID" value="NZ_JRKJ01000016.1"/>
</dbReference>
<dbReference type="CDD" id="cd07989">
    <property type="entry name" value="LPLAT_AGPAT-like"/>
    <property type="match status" value="1"/>
</dbReference>
<dbReference type="EMBL" id="JRKJ01000016">
    <property type="protein sequence ID" value="KGQ18828.1"/>
    <property type="molecule type" value="Genomic_DNA"/>
</dbReference>
<keyword evidence="15" id="KW-1185">Reference proteome</keyword>
<dbReference type="InterPro" id="IPR002123">
    <property type="entry name" value="Plipid/glycerol_acylTrfase"/>
</dbReference>
<feature type="transmembrane region" description="Helical" evidence="12">
    <location>
        <begin position="45"/>
        <end position="62"/>
    </location>
</feature>
<evidence type="ECO:0000256" key="7">
    <source>
        <dbReference type="ARBA" id="ARBA00022516"/>
    </source>
</evidence>
<keyword evidence="12" id="KW-0812">Transmembrane</keyword>
<dbReference type="InterPro" id="IPR004552">
    <property type="entry name" value="AGP_acyltrans"/>
</dbReference>
<comment type="pathway">
    <text evidence="2">Phospholipid metabolism; CDP-diacylglycerol biosynthesis; CDP-diacylglycerol from sn-glycerol 3-phosphate: step 2/3.</text>
</comment>
<sequence length="240" mass="25715">MTRWLWGALNALQALFTVAVTVLGFPVAFLLGLAFGPRLPLRMAAWYWAPLLFAGAGVKLVVEGADCIDWTRPMVLVANHQSMIDIPCLFRAVPVPLRFVLKQEVQSIPIIGRYARMMGMVFIDRGNARDAKRKLGAAAEKLRGDAVFAAFPEGTRSKDGVVGPFKAGAVQVAMEAGVSVVPVAIDGAGRVLPPAGFLVRPGTIVVRFGTPIDTTGLAPNERNALAQRARDQIVAMLGLQ</sequence>
<dbReference type="GO" id="GO:0006654">
    <property type="term" value="P:phosphatidic acid biosynthetic process"/>
    <property type="evidence" value="ECO:0007669"/>
    <property type="project" value="TreeGrafter"/>
</dbReference>
<dbReference type="EC" id="2.3.1.51" evidence="5 11"/>
<dbReference type="SMART" id="SM00563">
    <property type="entry name" value="PlsC"/>
    <property type="match status" value="1"/>
</dbReference>
<evidence type="ECO:0000313" key="14">
    <source>
        <dbReference type="EMBL" id="KGQ18828.1"/>
    </source>
</evidence>
<keyword evidence="11" id="KW-0594">Phospholipid biosynthesis</keyword>
<comment type="catalytic activity">
    <reaction evidence="1 11">
        <text>a 1-acyl-sn-glycero-3-phosphate + an acyl-CoA = a 1,2-diacyl-sn-glycero-3-phosphate + CoA</text>
        <dbReference type="Rhea" id="RHEA:19709"/>
        <dbReference type="ChEBI" id="CHEBI:57287"/>
        <dbReference type="ChEBI" id="CHEBI:57970"/>
        <dbReference type="ChEBI" id="CHEBI:58342"/>
        <dbReference type="ChEBI" id="CHEBI:58608"/>
        <dbReference type="EC" id="2.3.1.51"/>
    </reaction>
</comment>
<dbReference type="NCBIfam" id="TIGR00530">
    <property type="entry name" value="AGP_acyltrn"/>
    <property type="match status" value="1"/>
</dbReference>
<evidence type="ECO:0000256" key="10">
    <source>
        <dbReference type="ARBA" id="ARBA00023315"/>
    </source>
</evidence>
<evidence type="ECO:0000256" key="2">
    <source>
        <dbReference type="ARBA" id="ARBA00004728"/>
    </source>
</evidence>
<dbReference type="OrthoDB" id="9812274at2"/>
<dbReference type="GO" id="GO:0003841">
    <property type="term" value="F:1-acylglycerol-3-phosphate O-acyltransferase activity"/>
    <property type="evidence" value="ECO:0007669"/>
    <property type="project" value="UniProtKB-UniRule"/>
</dbReference>
<dbReference type="PANTHER" id="PTHR10434:SF64">
    <property type="entry name" value="1-ACYL-SN-GLYCEROL-3-PHOSPHATE ACYLTRANSFERASE-RELATED"/>
    <property type="match status" value="1"/>
</dbReference>
<evidence type="ECO:0000256" key="4">
    <source>
        <dbReference type="ARBA" id="ARBA00008655"/>
    </source>
</evidence>
<feature type="domain" description="Phospholipid/glycerol acyltransferase" evidence="13">
    <location>
        <begin position="74"/>
        <end position="188"/>
    </location>
</feature>